<feature type="domain" description="AAA+ ATPase" evidence="4">
    <location>
        <begin position="422"/>
        <end position="565"/>
    </location>
</feature>
<dbReference type="GO" id="GO:0016887">
    <property type="term" value="F:ATP hydrolysis activity"/>
    <property type="evidence" value="ECO:0007669"/>
    <property type="project" value="InterPro"/>
</dbReference>
<protein>
    <submittedName>
        <fullName evidence="5">P-loop containing nucleoside triphosphate hydrolase protein</fullName>
    </submittedName>
</protein>
<feature type="region of interest" description="Disordered" evidence="3">
    <location>
        <begin position="1"/>
        <end position="46"/>
    </location>
</feature>
<dbReference type="InterPro" id="IPR003959">
    <property type="entry name" value="ATPase_AAA_core"/>
</dbReference>
<dbReference type="InterPro" id="IPR027417">
    <property type="entry name" value="P-loop_NTPase"/>
</dbReference>
<feature type="region of interest" description="Disordered" evidence="3">
    <location>
        <begin position="113"/>
        <end position="133"/>
    </location>
</feature>
<dbReference type="Proteomes" id="UP000195557">
    <property type="component" value="Unassembled WGS sequence"/>
</dbReference>
<dbReference type="PROSITE" id="PS00674">
    <property type="entry name" value="AAA"/>
    <property type="match status" value="1"/>
</dbReference>
<dbReference type="SMART" id="SM00382">
    <property type="entry name" value="AAA"/>
    <property type="match status" value="2"/>
</dbReference>
<dbReference type="PANTHER" id="PTHR23077:SF27">
    <property type="entry name" value="ATPASE FAMILY GENE 2 PROTEIN HOMOLOG A"/>
    <property type="match status" value="1"/>
</dbReference>
<name>A0A1Y5HY50_OSTTA</name>
<feature type="compositionally biased region" description="Basic residues" evidence="3">
    <location>
        <begin position="121"/>
        <end position="131"/>
    </location>
</feature>
<dbReference type="eggNOG" id="KOG0733">
    <property type="taxonomic scope" value="Eukaryota"/>
</dbReference>
<evidence type="ECO:0000256" key="1">
    <source>
        <dbReference type="ARBA" id="ARBA00022741"/>
    </source>
</evidence>
<dbReference type="AlphaFoldDB" id="A0A1Y5HY50"/>
<dbReference type="EMBL" id="KZ155839">
    <property type="protein sequence ID" value="OUS42189.1"/>
    <property type="molecule type" value="Genomic_DNA"/>
</dbReference>
<feature type="region of interest" description="Disordered" evidence="3">
    <location>
        <begin position="345"/>
        <end position="370"/>
    </location>
</feature>
<keyword evidence="2" id="KW-0067">ATP-binding</keyword>
<feature type="compositionally biased region" description="Basic residues" evidence="3">
    <location>
        <begin position="7"/>
        <end position="18"/>
    </location>
</feature>
<dbReference type="FunFam" id="3.40.50.300:FF:000012">
    <property type="entry name" value="Transitional endoplasmic reticulum ATPase"/>
    <property type="match status" value="1"/>
</dbReference>
<evidence type="ECO:0000256" key="2">
    <source>
        <dbReference type="ARBA" id="ARBA00022840"/>
    </source>
</evidence>
<dbReference type="InterPro" id="IPR003593">
    <property type="entry name" value="AAA+_ATPase"/>
</dbReference>
<accession>A0A1Y5HY50</accession>
<keyword evidence="1" id="KW-0547">Nucleotide-binding</keyword>
<dbReference type="Pfam" id="PF17862">
    <property type="entry name" value="AAA_lid_3"/>
    <property type="match status" value="2"/>
</dbReference>
<dbReference type="FunFam" id="3.40.50.300:FF:000661">
    <property type="entry name" value="calmodulin-interacting protein 111 isoform X1"/>
    <property type="match status" value="1"/>
</dbReference>
<dbReference type="InterPro" id="IPR041569">
    <property type="entry name" value="AAA_lid_3"/>
</dbReference>
<dbReference type="Pfam" id="PF00004">
    <property type="entry name" value="AAA"/>
    <property type="match status" value="2"/>
</dbReference>
<feature type="domain" description="AAA+ ATPase" evidence="4">
    <location>
        <begin position="715"/>
        <end position="855"/>
    </location>
</feature>
<dbReference type="SUPFAM" id="SSF52540">
    <property type="entry name" value="P-loop containing nucleoside triphosphate hydrolases"/>
    <property type="match status" value="2"/>
</dbReference>
<dbReference type="PANTHER" id="PTHR23077">
    <property type="entry name" value="AAA-FAMILY ATPASE"/>
    <property type="match status" value="1"/>
</dbReference>
<dbReference type="InterPro" id="IPR003960">
    <property type="entry name" value="ATPase_AAA_CS"/>
</dbReference>
<gene>
    <name evidence="5" type="ORF">BE221DRAFT_187984</name>
</gene>
<proteinExistence type="predicted"/>
<dbReference type="GO" id="GO:0009507">
    <property type="term" value="C:chloroplast"/>
    <property type="evidence" value="ECO:0007669"/>
    <property type="project" value="TreeGrafter"/>
</dbReference>
<reference evidence="5" key="1">
    <citation type="submission" date="2017-04" db="EMBL/GenBank/DDBJ databases">
        <title>Population genomics of picophytoplankton unveils novel chromosome hypervariability.</title>
        <authorList>
            <consortium name="DOE Joint Genome Institute"/>
            <person name="Blanc-Mathieu R."/>
            <person name="Krasovec M."/>
            <person name="Hebrard M."/>
            <person name="Yau S."/>
            <person name="Desgranges E."/>
            <person name="Martin J."/>
            <person name="Schackwitz W."/>
            <person name="Kuo A."/>
            <person name="Salin G."/>
            <person name="Donnadieu C."/>
            <person name="Desdevises Y."/>
            <person name="Sanchez-Ferandin S."/>
            <person name="Moreau H."/>
            <person name="Rivals E."/>
            <person name="Grigoriev I.V."/>
            <person name="Grimsley N."/>
            <person name="Eyre-Walker A."/>
            <person name="Piganeau G."/>
        </authorList>
    </citation>
    <scope>NUCLEOTIDE SEQUENCE [LARGE SCALE GENOMIC DNA]</scope>
    <source>
        <strain evidence="5">RCC 1115</strain>
    </source>
</reference>
<dbReference type="GO" id="GO:0005524">
    <property type="term" value="F:ATP binding"/>
    <property type="evidence" value="ECO:0007669"/>
    <property type="project" value="UniProtKB-KW"/>
</dbReference>
<dbReference type="InterPro" id="IPR050168">
    <property type="entry name" value="AAA_ATPase_domain"/>
</dbReference>
<evidence type="ECO:0000259" key="4">
    <source>
        <dbReference type="SMART" id="SM00382"/>
    </source>
</evidence>
<keyword evidence="5" id="KW-0378">Hydrolase</keyword>
<organism evidence="5">
    <name type="scientific">Ostreococcus tauri</name>
    <name type="common">Marine green alga</name>
    <dbReference type="NCBI Taxonomy" id="70448"/>
    <lineage>
        <taxon>Eukaryota</taxon>
        <taxon>Viridiplantae</taxon>
        <taxon>Chlorophyta</taxon>
        <taxon>Mamiellophyceae</taxon>
        <taxon>Mamiellales</taxon>
        <taxon>Bathycoccaceae</taxon>
        <taxon>Ostreococcus</taxon>
    </lineage>
</organism>
<evidence type="ECO:0000256" key="3">
    <source>
        <dbReference type="SAM" id="MobiDB-lite"/>
    </source>
</evidence>
<dbReference type="Gene3D" id="3.40.50.300">
    <property type="entry name" value="P-loop containing nucleotide triphosphate hydrolases"/>
    <property type="match status" value="2"/>
</dbReference>
<sequence>MSDRVSRRARSPPRRGRLDRRSTERPSRSSSNSRALTDLELHANDQTRVAPAARKELKIHASLTPMTLDSKIPIAQGIGATTHVIMSARAMRTMEVSSGHWVQIRSYGAFGGSASQAGRRLSGKGKGRKGQGGRVMNVANVNDDDDGYEVRIVEDSDVMTTVASTAKSNARQNLTLDIDEEDGASDDDNDVRVGARVVLARAWPSATLGDDAVSLSKKVWLSLGAPPGGTALGVEKADTPLDGFDGDACSVSLRLWTMETDVGGEAAVWLDRGLRDCEGRGGSRRRAMLEGLAKRALDGRGLLVGNLVRLPLLGTSALFEVTNIVPDLADRRGLEITSRTRVELLTRQANSRTPESSSGEGSDSDVEDIAKSAVKRASRAAMSDDASFDALGGVRDHEAALRELVALPLQSPEVFTRCGVKPPRGVLLHGPPGSGKTRLARAAAHASNAKLFVVNGPELVSANMGQSEEALRGVFLAAVKAAPSVVLLDELDAIAPARDQSNGTDGMMSSRIVATMLSIFDGASATFPELDRVVVIATTNRPEAVERSLRRPGRFDRELEVGVPTPSDRLEILRTHLRGIDHELDEGYVEDLARRAHGFVGADIAALCQTAAMRALTRVIESPESSDADISSIARALQDITLVTNSASRAKVTVDDFEDARVKVRPSALREVAIEIPNVRWDDVGGLEEVKNRLKEAVEWAEKHPEAMKRVGATPPKGILLYGPPGCSKTMLARAVANASGRNFISIKGSELFSKWVGDSEKAVRSVFARARSSQPCVIFIDEVDGLAGTRGGGEQGGAPSVQDRVITQLLGEMDGLAPTVNVTIVAATNRPDLVDSALLRPGRFDRLLYVPPPSSIEDRLSILQVLFKNTPLAQDVDLKMIAASTQGYTGADLSAIVREAALAALEENIDSTEVNAKHLGTGMMRVRPSPPARQELVDMYEKFQRT</sequence>
<evidence type="ECO:0000313" key="5">
    <source>
        <dbReference type="EMBL" id="OUS42189.1"/>
    </source>
</evidence>
<dbReference type="Gene3D" id="1.10.8.60">
    <property type="match status" value="2"/>
</dbReference>